<dbReference type="GeneID" id="37047305"/>
<name>A0A316YAN1_9BASI</name>
<dbReference type="Gene3D" id="3.50.50.60">
    <property type="entry name" value="FAD/NAD(P)-binding domain"/>
    <property type="match status" value="1"/>
</dbReference>
<evidence type="ECO:0000313" key="4">
    <source>
        <dbReference type="EMBL" id="PWN86880.1"/>
    </source>
</evidence>
<keyword evidence="3" id="KW-0503">Monooxygenase</keyword>
<proteinExistence type="inferred from homology"/>
<dbReference type="RefSeq" id="XP_025374078.1">
    <property type="nucleotide sequence ID" value="XM_025525389.1"/>
</dbReference>
<gene>
    <name evidence="4" type="ORF">FA10DRAFT_304752</name>
</gene>
<evidence type="ECO:0000256" key="2">
    <source>
        <dbReference type="ARBA" id="ARBA00023002"/>
    </source>
</evidence>
<dbReference type="GO" id="GO:0004497">
    <property type="term" value="F:monooxygenase activity"/>
    <property type="evidence" value="ECO:0007669"/>
    <property type="project" value="UniProtKB-KW"/>
</dbReference>
<dbReference type="InterPro" id="IPR050493">
    <property type="entry name" value="FAD-dep_Monooxygenase_BioMet"/>
</dbReference>
<dbReference type="PANTHER" id="PTHR13789">
    <property type="entry name" value="MONOOXYGENASE"/>
    <property type="match status" value="1"/>
</dbReference>
<accession>A0A316YAN1</accession>
<dbReference type="InterPro" id="IPR036188">
    <property type="entry name" value="FAD/NAD-bd_sf"/>
</dbReference>
<reference evidence="4 5" key="1">
    <citation type="journal article" date="2018" name="Mol. Biol. Evol.">
        <title>Broad Genomic Sampling Reveals a Smut Pathogenic Ancestry of the Fungal Clade Ustilaginomycotina.</title>
        <authorList>
            <person name="Kijpornyongpan T."/>
            <person name="Mondo S.J."/>
            <person name="Barry K."/>
            <person name="Sandor L."/>
            <person name="Lee J."/>
            <person name="Lipzen A."/>
            <person name="Pangilinan J."/>
            <person name="LaButti K."/>
            <person name="Hainaut M."/>
            <person name="Henrissat B."/>
            <person name="Grigoriev I.V."/>
            <person name="Spatafora J.W."/>
            <person name="Aime M.C."/>
        </authorList>
    </citation>
    <scope>NUCLEOTIDE SEQUENCE [LARGE SCALE GENOMIC DNA]</scope>
    <source>
        <strain evidence="4 5">MCA 4198</strain>
    </source>
</reference>
<organism evidence="4 5">
    <name type="scientific">Acaromyces ingoldii</name>
    <dbReference type="NCBI Taxonomy" id="215250"/>
    <lineage>
        <taxon>Eukaryota</taxon>
        <taxon>Fungi</taxon>
        <taxon>Dikarya</taxon>
        <taxon>Basidiomycota</taxon>
        <taxon>Ustilaginomycotina</taxon>
        <taxon>Exobasidiomycetes</taxon>
        <taxon>Exobasidiales</taxon>
        <taxon>Cryptobasidiaceae</taxon>
        <taxon>Acaromyces</taxon>
    </lineage>
</organism>
<keyword evidence="5" id="KW-1185">Reference proteome</keyword>
<dbReference type="SUPFAM" id="SSF51905">
    <property type="entry name" value="FAD/NAD(P)-binding domain"/>
    <property type="match status" value="1"/>
</dbReference>
<dbReference type="EMBL" id="KZ819642">
    <property type="protein sequence ID" value="PWN86880.1"/>
    <property type="molecule type" value="Genomic_DNA"/>
</dbReference>
<dbReference type="OrthoDB" id="10051892at2759"/>
<evidence type="ECO:0000256" key="3">
    <source>
        <dbReference type="ARBA" id="ARBA00023033"/>
    </source>
</evidence>
<dbReference type="Proteomes" id="UP000245768">
    <property type="component" value="Unassembled WGS sequence"/>
</dbReference>
<keyword evidence="2" id="KW-0560">Oxidoreductase</keyword>
<protein>
    <recommendedName>
        <fullName evidence="6">FAD/NAD(P)-binding domain-containing protein</fullName>
    </recommendedName>
</protein>
<dbReference type="InParanoid" id="A0A316YAN1"/>
<dbReference type="PANTHER" id="PTHR13789:SF309">
    <property type="entry name" value="PUTATIVE (AFU_ORTHOLOGUE AFUA_6G14510)-RELATED"/>
    <property type="match status" value="1"/>
</dbReference>
<sequence>MLSSLPATAICGVGVAYLVLRASCKYLWGVLYEHNLREATVVRDLPRLAETPSTPRGRTCVVIGGSLAGCIAAGAMSKMFDTVVLIDPLIDEEEPKRWRTQVAQLNQVHGFLPTSVQGLQLIFPGAFEKAVMRRGGRLLSMSESPMENLFNHGYVKYDENLATIIAGKSDSLPMSRWTLQQVVRELLRDTPSVMMAKGRVTRFKYREASVCGVLFDDASGVEKSLDCDLVLDCSGPKRAFRKLIAGYPRFSEPVLTVYNLPMTYSTAIFDIHPSLVDRMPVPDSIKTHTTSWRDLGGVSMVLPHLTQVGDFHMMYRGEGNKRRFTLGTNMFTSEGGRSYDEVPATIDAYRRAWKSSHFAQTGQEKEAWFDETMDLLEESDRLHEHATPFFKLRETQSYAYQIDASGDGGKRGLPDNLAIVGDAFAKLNPTFGQGCSKAMADVATLYTSLLDHERIADAVCDFDKRRQARTMAMFETNMVFDFGFESVQKANPAHPSSKGQLMRWFSKGFLNAIIKTKDPNLGNSFVGVTLGALPPLELMRPSHVALSLFARRFWDCSP</sequence>
<evidence type="ECO:0008006" key="6">
    <source>
        <dbReference type="Google" id="ProtNLM"/>
    </source>
</evidence>
<evidence type="ECO:0000256" key="1">
    <source>
        <dbReference type="ARBA" id="ARBA00007992"/>
    </source>
</evidence>
<evidence type="ECO:0000313" key="5">
    <source>
        <dbReference type="Proteomes" id="UP000245768"/>
    </source>
</evidence>
<comment type="similarity">
    <text evidence="1">Belongs to the paxM FAD-dependent monooxygenase family.</text>
</comment>
<dbReference type="AlphaFoldDB" id="A0A316YAN1"/>